<dbReference type="OrthoDB" id="6770401at2759"/>
<feature type="region of interest" description="Disordered" evidence="1">
    <location>
        <begin position="109"/>
        <end position="148"/>
    </location>
</feature>
<sequence length="643" mass="73568">MFALVRYRNANSTPKLTNPRKSRKRHNGRSHLTFNLTQMSPVLQVLQLQAINRAGIQTSNEEKENQQQVVLSPASDGPDIETVQIDDVIMESVTPEDAQPEITPIEQYVEREQISSGKAKRKDSEKARRKQAAGPYPNEPQEKEKQSEGFVDAWLQDPAFQLWLQKAVDRKTGEFKAHCVVCDKYLTNHKSVLKNHMDQYRDHKLRVPLHEEVMKQRRQLESYFAGAKKEDVVEYEMSLLAMIAEKQLPISLVDSLVPLLRKLHPKDERLKKVQLGRTKASTIISDGFGSGLKKTLVEKLKERWFSVIIDETTDVTVDSQLAVMVQYWDPAESEMMVDVLVYVKCTDATADGLSQAVIERLDSLGIRSRFVGFCADTCNVMFGKNHSVLTCLSEEFPFIVVVKCSCHSCNLVANYAVKAFPEELETTMKQIFAPLSRSSTRRRMFKQFQEFAQVEKHVILSPGQTRWLSLHNFVQRLLEQLQPLILFFTAEDADDKSKSVIDILTYLKHPQTEPFLNFLTYALGCLTEFNTVFQSESPLLHELEDRVGALIKDFASNFMLLDYTRATSPANIDAWLASKYQPLNKIYLGPENVEGVKHLSPSDLESCKKICRSFYIKAITQLQQRYDFSADFYSILQMLIPQM</sequence>
<dbReference type="Proteomes" id="UP000076858">
    <property type="component" value="Unassembled WGS sequence"/>
</dbReference>
<proteinExistence type="predicted"/>
<dbReference type="SUPFAM" id="SSF53098">
    <property type="entry name" value="Ribonuclease H-like"/>
    <property type="match status" value="1"/>
</dbReference>
<name>A0A162R047_9CRUS</name>
<dbReference type="PANTHER" id="PTHR37162">
    <property type="entry name" value="HAT FAMILY DIMERISATION DOMAINCONTAINING PROTEIN-RELATED"/>
    <property type="match status" value="1"/>
</dbReference>
<evidence type="ECO:0000256" key="1">
    <source>
        <dbReference type="SAM" id="MobiDB-lite"/>
    </source>
</evidence>
<evidence type="ECO:0000313" key="2">
    <source>
        <dbReference type="EMBL" id="KZS20109.1"/>
    </source>
</evidence>
<feature type="region of interest" description="Disordered" evidence="1">
    <location>
        <begin position="58"/>
        <end position="80"/>
    </location>
</feature>
<gene>
    <name evidence="2" type="ORF">APZ42_013300</name>
</gene>
<dbReference type="InterPro" id="IPR012337">
    <property type="entry name" value="RNaseH-like_sf"/>
</dbReference>
<accession>A0A162R047</accession>
<keyword evidence="3" id="KW-1185">Reference proteome</keyword>
<dbReference type="PANTHER" id="PTHR37162:SF1">
    <property type="entry name" value="BED-TYPE DOMAIN-CONTAINING PROTEIN"/>
    <property type="match status" value="1"/>
</dbReference>
<protein>
    <recommendedName>
        <fullName evidence="4">DUF4371 domain-containing protein</fullName>
    </recommendedName>
</protein>
<dbReference type="AlphaFoldDB" id="A0A162R047"/>
<feature type="compositionally biased region" description="Basic residues" evidence="1">
    <location>
        <begin position="18"/>
        <end position="29"/>
    </location>
</feature>
<reference evidence="2 3" key="1">
    <citation type="submission" date="2016-03" db="EMBL/GenBank/DDBJ databases">
        <title>EvidentialGene: Evidence-directed Construction of Genes on Genomes.</title>
        <authorList>
            <person name="Gilbert D.G."/>
            <person name="Choi J.-H."/>
            <person name="Mockaitis K."/>
            <person name="Colbourne J."/>
            <person name="Pfrender M."/>
        </authorList>
    </citation>
    <scope>NUCLEOTIDE SEQUENCE [LARGE SCALE GENOMIC DNA]</scope>
    <source>
        <strain evidence="2 3">Xinb3</strain>
        <tissue evidence="2">Complete organism</tissue>
    </source>
</reference>
<feature type="region of interest" description="Disordered" evidence="1">
    <location>
        <begin position="8"/>
        <end position="29"/>
    </location>
</feature>
<evidence type="ECO:0008006" key="4">
    <source>
        <dbReference type="Google" id="ProtNLM"/>
    </source>
</evidence>
<organism evidence="2 3">
    <name type="scientific">Daphnia magna</name>
    <dbReference type="NCBI Taxonomy" id="35525"/>
    <lineage>
        <taxon>Eukaryota</taxon>
        <taxon>Metazoa</taxon>
        <taxon>Ecdysozoa</taxon>
        <taxon>Arthropoda</taxon>
        <taxon>Crustacea</taxon>
        <taxon>Branchiopoda</taxon>
        <taxon>Diplostraca</taxon>
        <taxon>Cladocera</taxon>
        <taxon>Anomopoda</taxon>
        <taxon>Daphniidae</taxon>
        <taxon>Daphnia</taxon>
    </lineage>
</organism>
<evidence type="ECO:0000313" key="3">
    <source>
        <dbReference type="Proteomes" id="UP000076858"/>
    </source>
</evidence>
<comment type="caution">
    <text evidence="2">The sequence shown here is derived from an EMBL/GenBank/DDBJ whole genome shotgun (WGS) entry which is preliminary data.</text>
</comment>
<dbReference type="EMBL" id="LRGB01000246">
    <property type="protein sequence ID" value="KZS20109.1"/>
    <property type="molecule type" value="Genomic_DNA"/>
</dbReference>
<dbReference type="STRING" id="35525.A0A162R047"/>